<dbReference type="Proteomes" id="UP001189122">
    <property type="component" value="Unassembled WGS sequence"/>
</dbReference>
<dbReference type="AlphaFoldDB" id="A0A7I8JM61"/>
<protein>
    <submittedName>
        <fullName evidence="1">Uncharacterized protein</fullName>
    </submittedName>
</protein>
<organism evidence="1">
    <name type="scientific">Spirodela intermedia</name>
    <name type="common">Intermediate duckweed</name>
    <dbReference type="NCBI Taxonomy" id="51605"/>
    <lineage>
        <taxon>Eukaryota</taxon>
        <taxon>Viridiplantae</taxon>
        <taxon>Streptophyta</taxon>
        <taxon>Embryophyta</taxon>
        <taxon>Tracheophyta</taxon>
        <taxon>Spermatophyta</taxon>
        <taxon>Magnoliopsida</taxon>
        <taxon>Liliopsida</taxon>
        <taxon>Araceae</taxon>
        <taxon>Lemnoideae</taxon>
        <taxon>Spirodela</taxon>
    </lineage>
</organism>
<sequence>MVSKLEMSMGQEASASNSVMTAIVGGRDKTMYVLPGMSERLKFNGINLYQWKKFVELTLLGRGLPEHLIDDPVGMNDPNYRI</sequence>
<accession>A0A7I8JM61</accession>
<gene>
    <name evidence="1" type="ORF">SI7747_14017595</name>
</gene>
<name>A0A7I8JM61_SPIIN</name>
<keyword evidence="2" id="KW-1185">Reference proteome</keyword>
<dbReference type="EMBL" id="LR743601">
    <property type="protein sequence ID" value="CAA2631947.1"/>
    <property type="molecule type" value="Genomic_DNA"/>
</dbReference>
<evidence type="ECO:0000313" key="2">
    <source>
        <dbReference type="Proteomes" id="UP001189122"/>
    </source>
</evidence>
<proteinExistence type="predicted"/>
<dbReference type="EMBL" id="CACRZD030000014">
    <property type="protein sequence ID" value="CAA6671190.1"/>
    <property type="molecule type" value="Genomic_DNA"/>
</dbReference>
<evidence type="ECO:0000313" key="1">
    <source>
        <dbReference type="EMBL" id="CAA2631947.1"/>
    </source>
</evidence>
<reference evidence="1 2" key="1">
    <citation type="submission" date="2019-12" db="EMBL/GenBank/DDBJ databases">
        <authorList>
            <person name="Scholz U."/>
            <person name="Mascher M."/>
            <person name="Fiebig A."/>
        </authorList>
    </citation>
    <scope>NUCLEOTIDE SEQUENCE</scope>
</reference>